<evidence type="ECO:0000313" key="1">
    <source>
        <dbReference type="EMBL" id="KAI1613342.1"/>
    </source>
</evidence>
<proteinExistence type="predicted"/>
<protein>
    <submittedName>
        <fullName evidence="1">Uncharacterized protein</fullName>
    </submittedName>
</protein>
<evidence type="ECO:0000313" key="2">
    <source>
        <dbReference type="Proteomes" id="UP001203852"/>
    </source>
</evidence>
<accession>A0AAN6ICZ4</accession>
<name>A0AAN6ICZ4_9EURO</name>
<dbReference type="AlphaFoldDB" id="A0AAN6ICZ4"/>
<sequence>MAHANPAQFGAQLATLNNLQTEFDLLSQALEGHLRLAKRIRGDHPVFKVTKIPEKIYKKDQRTQDNDVLLSKLPADLAALVWKNLPTDADRVTLALTCKAHAETYEYLKMKKVNIMVNNVEKSVMFLPRPIRFAYNHRLQVLVRLPTWFPANYQLCYKCNQYIDNTHPSSQGTWEGDAREVRNFQADRQATIVGPRCRLCQIADNLNLVKETPEAKEYERKAKLVKQTF</sequence>
<keyword evidence="2" id="KW-1185">Reference proteome</keyword>
<dbReference type="Proteomes" id="UP001203852">
    <property type="component" value="Unassembled WGS sequence"/>
</dbReference>
<dbReference type="EMBL" id="MU404354">
    <property type="protein sequence ID" value="KAI1613342.1"/>
    <property type="molecule type" value="Genomic_DNA"/>
</dbReference>
<gene>
    <name evidence="1" type="ORF">EDD36DRAFT_262760</name>
</gene>
<organism evidence="1 2">
    <name type="scientific">Exophiala viscosa</name>
    <dbReference type="NCBI Taxonomy" id="2486360"/>
    <lineage>
        <taxon>Eukaryota</taxon>
        <taxon>Fungi</taxon>
        <taxon>Dikarya</taxon>
        <taxon>Ascomycota</taxon>
        <taxon>Pezizomycotina</taxon>
        <taxon>Eurotiomycetes</taxon>
        <taxon>Chaetothyriomycetidae</taxon>
        <taxon>Chaetothyriales</taxon>
        <taxon>Herpotrichiellaceae</taxon>
        <taxon>Exophiala</taxon>
    </lineage>
</organism>
<comment type="caution">
    <text evidence="1">The sequence shown here is derived from an EMBL/GenBank/DDBJ whole genome shotgun (WGS) entry which is preliminary data.</text>
</comment>
<reference evidence="1" key="1">
    <citation type="journal article" date="2022" name="bioRxiv">
        <title>Deciphering the potential niche of two novel black yeast fungi from a biological soil crust based on their genomes, phenotypes, and melanin regulation.</title>
        <authorList>
            <consortium name="DOE Joint Genome Institute"/>
            <person name="Carr E.C."/>
            <person name="Barton Q."/>
            <person name="Grambo S."/>
            <person name="Sullivan M."/>
            <person name="Renfro C.M."/>
            <person name="Kuo A."/>
            <person name="Pangilinan J."/>
            <person name="Lipzen A."/>
            <person name="Keymanesh K."/>
            <person name="Savage E."/>
            <person name="Barry K."/>
            <person name="Grigoriev I.V."/>
            <person name="Riekhof W.R."/>
            <person name="Harris S.S."/>
        </authorList>
    </citation>
    <scope>NUCLEOTIDE SEQUENCE</scope>
    <source>
        <strain evidence="1">JF 03-4F</strain>
    </source>
</reference>